<dbReference type="InterPro" id="IPR017896">
    <property type="entry name" value="4Fe4S_Fe-S-bd"/>
</dbReference>
<sequence length="685" mass="78331">MPSARLAKKWPIRGKLWWCPNCNVPLLGPECSKCGGRGIPVRLTEPGDAKPWFAGEETKLRRALVEEFGREAGQRLYSKIFEGRAFATNKIPHMDEMKEVILGGGHAGKFYYDPVERRWRFRLSKWTARIAVEEGIVATIRLKPGERLGPSFDIPAGHSMRENEQVVILDANGEPVGIGYVRRGRVMLQTRFGGEREPLNTDTRATIEDVLKANEYELYVRSSKAHAFIHVMYEKVGKPLVVSYSGGKDSLVALHLTLSTGLEPKLLFNNTGIELPETIEAVREAAERWGLELVEASAGDRFWRAVRYFGPPGRDYRWCCKICKLAPLSRTARKVWPDGALNVVGQRGFESFDRARSPRVWRNRWVPQLLAISPIQEWTQMHIWLYIAKHKLPYNKLYDKGFDRIGCFMCPASTMAELSIVEETHPELWKRWAEILEEWRRRLGMPEKWVTLGLWRWNAPATQKERLARKGGVDLSTYEWRPKLERWATPRPIRVEHRDDMVLIELDSPLRRDALVEQASILGATRVEKRDDTVVLEKSDAWRISFDGRRFVAESLGMRGEKLHEEAYDALKLAYRGTFCAGCAACEATCPTGAISVSSGYPVTNPEKCVSCRICIDTCPLAEVYFEHIVLPLVRNDPTPWRRPTKRKIEDTIATAKKLMGIEEPSKEVKPVDTFWFPGEPEEEE</sequence>
<dbReference type="AlphaFoldDB" id="G0ECC5"/>
<name>G0ECC5_PYRF1</name>
<dbReference type="PANTHER" id="PTHR43196">
    <property type="entry name" value="SULFATE ADENYLYLTRANSFERASE SUBUNIT 2"/>
    <property type="match status" value="1"/>
</dbReference>
<accession>G0ECC5</accession>
<keyword evidence="3" id="KW-1185">Reference proteome</keyword>
<dbReference type="NCBIfam" id="NF010367">
    <property type="entry name" value="PRK13795.1-2"/>
    <property type="match status" value="1"/>
</dbReference>
<dbReference type="STRING" id="694429.Pyrfu_1638"/>
<gene>
    <name evidence="2" type="ordered locus">Pyrfu_1638</name>
</gene>
<dbReference type="CDD" id="cd23947">
    <property type="entry name" value="PAPS_reductase-like_YbdN"/>
    <property type="match status" value="1"/>
</dbReference>
<dbReference type="InterPro" id="IPR017900">
    <property type="entry name" value="4Fe4S_Fe_S_CS"/>
</dbReference>
<proteinExistence type="predicted"/>
<reference evidence="2 3" key="1">
    <citation type="journal article" date="2011" name="Stand. Genomic Sci.">
        <title>Complete genome sequence of the hyperthermophilic chemolithoautotroph Pyrolobus fumarii type strain (1A).</title>
        <authorList>
            <person name="Anderson I."/>
            <person name="Goker M."/>
            <person name="Nolan M."/>
            <person name="Lucas S."/>
            <person name="Hammon N."/>
            <person name="Deshpande S."/>
            <person name="Cheng J.F."/>
            <person name="Tapia R."/>
            <person name="Han C."/>
            <person name="Goodwin L."/>
            <person name="Pitluck S."/>
            <person name="Huntemann M."/>
            <person name="Liolios K."/>
            <person name="Ivanova N."/>
            <person name="Pagani I."/>
            <person name="Mavromatis K."/>
            <person name="Ovchinikova G."/>
            <person name="Pati A."/>
            <person name="Chen A."/>
            <person name="Palaniappan K."/>
            <person name="Land M."/>
            <person name="Hauser L."/>
            <person name="Brambilla E.M."/>
            <person name="Huber H."/>
            <person name="Yasawong M."/>
            <person name="Rohde M."/>
            <person name="Spring S."/>
            <person name="Abt B."/>
            <person name="Sikorski J."/>
            <person name="Wirth R."/>
            <person name="Detter J.C."/>
            <person name="Woyke T."/>
            <person name="Bristow J."/>
            <person name="Eisen J.A."/>
            <person name="Markowitz V."/>
            <person name="Hugenholtz P."/>
            <person name="Kyrpides N.C."/>
            <person name="Klenk H.P."/>
            <person name="Lapidus A."/>
        </authorList>
    </citation>
    <scope>NUCLEOTIDE SEQUENCE [LARGE SCALE GENOMIC DNA]</scope>
    <source>
        <strain evidence="3">DSM 11204 / 1A</strain>
    </source>
</reference>
<feature type="domain" description="4Fe-4S ferredoxin-type" evidence="1">
    <location>
        <begin position="571"/>
        <end position="599"/>
    </location>
</feature>
<dbReference type="PROSITE" id="PS50890">
    <property type="entry name" value="PUA"/>
    <property type="match status" value="1"/>
</dbReference>
<dbReference type="InterPro" id="IPR014729">
    <property type="entry name" value="Rossmann-like_a/b/a_fold"/>
</dbReference>
<dbReference type="OrthoDB" id="14887at2157"/>
<organism evidence="2 3">
    <name type="scientific">Pyrolobus fumarii (strain DSM 11204 / 1A)</name>
    <dbReference type="NCBI Taxonomy" id="694429"/>
    <lineage>
        <taxon>Archaea</taxon>
        <taxon>Thermoproteota</taxon>
        <taxon>Thermoprotei</taxon>
        <taxon>Desulfurococcales</taxon>
        <taxon>Pyrodictiaceae</taxon>
        <taxon>Pyrolobus</taxon>
    </lineage>
</organism>
<dbReference type="eggNOG" id="arCOG02473">
    <property type="taxonomic scope" value="Archaea"/>
</dbReference>
<evidence type="ECO:0000313" key="3">
    <source>
        <dbReference type="Proteomes" id="UP000001037"/>
    </source>
</evidence>
<dbReference type="SUPFAM" id="SSF52402">
    <property type="entry name" value="Adenine nucleotide alpha hydrolases-like"/>
    <property type="match status" value="1"/>
</dbReference>
<dbReference type="PROSITE" id="PS00198">
    <property type="entry name" value="4FE4S_FER_1"/>
    <property type="match status" value="2"/>
</dbReference>
<feature type="domain" description="4Fe-4S ferredoxin-type" evidence="1">
    <location>
        <begin position="600"/>
        <end position="629"/>
    </location>
</feature>
<dbReference type="GeneID" id="11138827"/>
<dbReference type="InterPro" id="IPR002500">
    <property type="entry name" value="PAPS_reduct_dom"/>
</dbReference>
<dbReference type="InterPro" id="IPR050128">
    <property type="entry name" value="Sulfate_adenylyltrnsfr_sub2"/>
</dbReference>
<dbReference type="Pfam" id="PF12838">
    <property type="entry name" value="Fer4_7"/>
    <property type="match status" value="1"/>
</dbReference>
<dbReference type="EMBL" id="CP002838">
    <property type="protein sequence ID" value="AEM39495.1"/>
    <property type="molecule type" value="Genomic_DNA"/>
</dbReference>
<dbReference type="PANTHER" id="PTHR43196:SF2">
    <property type="entry name" value="PHOSPHOADENOSINE PHOSPHOSULFATE REDUCTASE"/>
    <property type="match status" value="1"/>
</dbReference>
<dbReference type="PROSITE" id="PS51379">
    <property type="entry name" value="4FE4S_FER_2"/>
    <property type="match status" value="2"/>
</dbReference>
<protein>
    <submittedName>
        <fullName evidence="2">Phosphoadenosine phosphosulfate reductase</fullName>
    </submittedName>
</protein>
<dbReference type="RefSeq" id="WP_014027172.1">
    <property type="nucleotide sequence ID" value="NC_015931.1"/>
</dbReference>
<dbReference type="GO" id="GO:0016491">
    <property type="term" value="F:oxidoreductase activity"/>
    <property type="evidence" value="ECO:0007669"/>
    <property type="project" value="UniProtKB-ARBA"/>
</dbReference>
<dbReference type="SUPFAM" id="SSF54862">
    <property type="entry name" value="4Fe-4S ferredoxins"/>
    <property type="match status" value="1"/>
</dbReference>
<evidence type="ECO:0000313" key="2">
    <source>
        <dbReference type="EMBL" id="AEM39495.1"/>
    </source>
</evidence>
<dbReference type="eggNOG" id="arCOG00073">
    <property type="taxonomic scope" value="Archaea"/>
</dbReference>
<evidence type="ECO:0000259" key="1">
    <source>
        <dbReference type="PROSITE" id="PS51379"/>
    </source>
</evidence>
<dbReference type="Proteomes" id="UP000001037">
    <property type="component" value="Chromosome"/>
</dbReference>
<dbReference type="Gene3D" id="3.40.50.620">
    <property type="entry name" value="HUPs"/>
    <property type="match status" value="1"/>
</dbReference>
<dbReference type="KEGG" id="pfm:Pyrfu_1638"/>
<dbReference type="Pfam" id="PF01507">
    <property type="entry name" value="PAPS_reduct"/>
    <property type="match status" value="1"/>
</dbReference>
<dbReference type="InParanoid" id="G0ECC5"/>
<dbReference type="HOGENOM" id="CLU_026622_0_0_2"/>
<dbReference type="Gene3D" id="3.30.70.20">
    <property type="match status" value="1"/>
</dbReference>